<evidence type="ECO:0000313" key="3">
    <source>
        <dbReference type="Proteomes" id="UP000283295"/>
    </source>
</evidence>
<feature type="domain" description="Histidine kinase/HSP90-like ATPase" evidence="1">
    <location>
        <begin position="62"/>
        <end position="161"/>
    </location>
</feature>
<dbReference type="InterPro" id="IPR003594">
    <property type="entry name" value="HATPase_dom"/>
</dbReference>
<reference evidence="2 3" key="1">
    <citation type="submission" date="2018-08" db="EMBL/GenBank/DDBJ databases">
        <title>A genome reference for cultivated species of the human gut microbiota.</title>
        <authorList>
            <person name="Zou Y."/>
            <person name="Xue W."/>
            <person name="Luo G."/>
        </authorList>
    </citation>
    <scope>NUCLEOTIDE SEQUENCE [LARGE SCALE GENOMIC DNA]</scope>
    <source>
        <strain evidence="2 3">AF22-21</strain>
    </source>
</reference>
<comment type="caution">
    <text evidence="2">The sequence shown here is derived from an EMBL/GenBank/DDBJ whole genome shotgun (WGS) entry which is preliminary data.</text>
</comment>
<dbReference type="InterPro" id="IPR036890">
    <property type="entry name" value="HATPase_C_sf"/>
</dbReference>
<protein>
    <submittedName>
        <fullName evidence="2">GHKL domain-containing protein</fullName>
    </submittedName>
</protein>
<organism evidence="2 3">
    <name type="scientific">Coprococcus eutactus</name>
    <dbReference type="NCBI Taxonomy" id="33043"/>
    <lineage>
        <taxon>Bacteria</taxon>
        <taxon>Bacillati</taxon>
        <taxon>Bacillota</taxon>
        <taxon>Clostridia</taxon>
        <taxon>Lachnospirales</taxon>
        <taxon>Lachnospiraceae</taxon>
        <taxon>Coprococcus</taxon>
    </lineage>
</organism>
<evidence type="ECO:0000259" key="1">
    <source>
        <dbReference type="Pfam" id="PF02518"/>
    </source>
</evidence>
<dbReference type="EMBL" id="QRVK01000024">
    <property type="protein sequence ID" value="RGS40885.1"/>
    <property type="molecule type" value="Genomic_DNA"/>
</dbReference>
<evidence type="ECO:0000313" key="2">
    <source>
        <dbReference type="EMBL" id="RGS40885.1"/>
    </source>
</evidence>
<sequence>MTCNITDLFYSFTEAICDLLKINLSVVAGFVYSKITEAQKDQNELVVQGASRDLKSRMPEYELIRIIGILIDNALESTAPFGTAYLYLDSRQNQIEIRTRNKGSVKTNEFRQNMFSPGYTTKTGDRHGQGYGLYNLKKLTDKYNGKIYLDTVNTDQGDYIQFDVIV</sequence>
<accession>A0A3R6AR19</accession>
<gene>
    <name evidence="2" type="ORF">DWX94_09515</name>
</gene>
<name>A0A3R6AR19_9FIRM</name>
<dbReference type="AlphaFoldDB" id="A0A3R6AR19"/>
<dbReference type="SUPFAM" id="SSF55874">
    <property type="entry name" value="ATPase domain of HSP90 chaperone/DNA topoisomerase II/histidine kinase"/>
    <property type="match status" value="1"/>
</dbReference>
<dbReference type="Proteomes" id="UP000283295">
    <property type="component" value="Unassembled WGS sequence"/>
</dbReference>
<dbReference type="Pfam" id="PF02518">
    <property type="entry name" value="HATPase_c"/>
    <property type="match status" value="1"/>
</dbReference>
<dbReference type="OrthoDB" id="9792686at2"/>
<proteinExistence type="predicted"/>
<dbReference type="Gene3D" id="3.30.565.10">
    <property type="entry name" value="Histidine kinase-like ATPase, C-terminal domain"/>
    <property type="match status" value="1"/>
</dbReference>